<dbReference type="PANTHER" id="PTHR48081">
    <property type="entry name" value="AB HYDROLASE SUPERFAMILY PROTEIN C4A8.06C"/>
    <property type="match status" value="1"/>
</dbReference>
<name>A0A7Y2RB29_9HYPH</name>
<evidence type="ECO:0000313" key="5">
    <source>
        <dbReference type="Proteomes" id="UP000530654"/>
    </source>
</evidence>
<dbReference type="PROSITE" id="PS01173">
    <property type="entry name" value="LIPASE_GDXG_HIS"/>
    <property type="match status" value="1"/>
</dbReference>
<dbReference type="GO" id="GO:0004806">
    <property type="term" value="F:triacylglycerol lipase activity"/>
    <property type="evidence" value="ECO:0007669"/>
    <property type="project" value="TreeGrafter"/>
</dbReference>
<dbReference type="Gene3D" id="3.40.50.1820">
    <property type="entry name" value="alpha/beta hydrolase"/>
    <property type="match status" value="1"/>
</dbReference>
<gene>
    <name evidence="4" type="ORF">HLI17_31335</name>
</gene>
<dbReference type="AlphaFoldDB" id="A0A7Y2RB29"/>
<dbReference type="InterPro" id="IPR013094">
    <property type="entry name" value="AB_hydrolase_3"/>
</dbReference>
<dbReference type="InterPro" id="IPR029058">
    <property type="entry name" value="AB_hydrolase_fold"/>
</dbReference>
<sequence>MNRRILPTANRRGPKWLSGLFSALAALMLLASSAVGRDIGPQSPASREQVEKLVGLWKDHFAGADSLQERRTAFRALMEAMPGPTRIQVRQVDADGVDAELMWPARLHHPIGQRVILYIHGGGFSSGSIRTHSLLAGSLAKAASSDVFLIDYRLMPEYGYPSQINDALTAYRWLLDNGYRSENVVVAGDGAGGNIAIETVLRQIQAAKPLPAAVIALSPITDLAATGGSMTTNAESDPLVDKAWIETLRKTYLGSRSPADPRVSPLYADMTGFPPLLLQVGSGEVLLDDTLRLADKARQAGVDVTTEVWPGMPHQWQLFPSLLDDADRSSQNIAEFAIRHFADKPQE</sequence>
<feature type="domain" description="Alpha/beta hydrolase fold-3" evidence="3">
    <location>
        <begin position="116"/>
        <end position="317"/>
    </location>
</feature>
<dbReference type="EMBL" id="JABEQY010000045">
    <property type="protein sequence ID" value="NNH67696.1"/>
    <property type="molecule type" value="Genomic_DNA"/>
</dbReference>
<organism evidence="4 5">
    <name type="scientific">Rhizobium laguerreae</name>
    <dbReference type="NCBI Taxonomy" id="1076926"/>
    <lineage>
        <taxon>Bacteria</taxon>
        <taxon>Pseudomonadati</taxon>
        <taxon>Pseudomonadota</taxon>
        <taxon>Alphaproteobacteria</taxon>
        <taxon>Hyphomicrobiales</taxon>
        <taxon>Rhizobiaceae</taxon>
        <taxon>Rhizobium/Agrobacterium group</taxon>
        <taxon>Rhizobium</taxon>
    </lineage>
</organism>
<evidence type="ECO:0000256" key="2">
    <source>
        <dbReference type="ARBA" id="ARBA00022801"/>
    </source>
</evidence>
<evidence type="ECO:0000313" key="4">
    <source>
        <dbReference type="EMBL" id="NNH67696.1"/>
    </source>
</evidence>
<dbReference type="SUPFAM" id="SSF53474">
    <property type="entry name" value="alpha/beta-Hydrolases"/>
    <property type="match status" value="1"/>
</dbReference>
<dbReference type="Proteomes" id="UP000530654">
    <property type="component" value="Unassembled WGS sequence"/>
</dbReference>
<dbReference type="PANTHER" id="PTHR48081:SF30">
    <property type="entry name" value="ACETYL-HYDROLASE LIPR-RELATED"/>
    <property type="match status" value="1"/>
</dbReference>
<proteinExistence type="inferred from homology"/>
<dbReference type="Pfam" id="PF07859">
    <property type="entry name" value="Abhydrolase_3"/>
    <property type="match status" value="1"/>
</dbReference>
<evidence type="ECO:0000259" key="3">
    <source>
        <dbReference type="Pfam" id="PF07859"/>
    </source>
</evidence>
<accession>A0A7Y2RB29</accession>
<protein>
    <submittedName>
        <fullName evidence="4">Alpha/beta hydrolase</fullName>
    </submittedName>
</protein>
<evidence type="ECO:0000256" key="1">
    <source>
        <dbReference type="ARBA" id="ARBA00010515"/>
    </source>
</evidence>
<dbReference type="InterPro" id="IPR050300">
    <property type="entry name" value="GDXG_lipolytic_enzyme"/>
</dbReference>
<dbReference type="InterPro" id="IPR002168">
    <property type="entry name" value="Lipase_GDXG_HIS_AS"/>
</dbReference>
<reference evidence="4 5" key="1">
    <citation type="submission" date="2020-04" db="EMBL/GenBank/DDBJ databases">
        <title>Rhizobium bacterial biofertilizers improve the content of phenolic compounds of Lactuca sativa L. under non-saline and saline-stress conditions.</title>
        <authorList>
            <person name="Ayuso-Calles M."/>
            <person name="Garcia-Estevez I."/>
            <person name="Jimenez-Gomez A."/>
            <person name="Flores-Felix J.D."/>
            <person name="Escribano-Bailon M."/>
            <person name="Rivas R."/>
        </authorList>
    </citation>
    <scope>NUCLEOTIDE SEQUENCE [LARGE SCALE GENOMIC DNA]</scope>
    <source>
        <strain evidence="4 5">GPTR02</strain>
    </source>
</reference>
<comment type="caution">
    <text evidence="4">The sequence shown here is derived from an EMBL/GenBank/DDBJ whole genome shotgun (WGS) entry which is preliminary data.</text>
</comment>
<keyword evidence="2 4" id="KW-0378">Hydrolase</keyword>
<comment type="similarity">
    <text evidence="1">Belongs to the 'GDXG' lipolytic enzyme family.</text>
</comment>